<reference evidence="7" key="1">
    <citation type="submission" date="2016-11" db="EMBL/GenBank/DDBJ databases">
        <authorList>
            <person name="Varghese N."/>
            <person name="Submissions S."/>
        </authorList>
    </citation>
    <scope>NUCLEOTIDE SEQUENCE [LARGE SCALE GENOMIC DNA]</scope>
    <source>
        <strain evidence="7">DSM 27623</strain>
    </source>
</reference>
<dbReference type="SUPFAM" id="SSF52058">
    <property type="entry name" value="L domain-like"/>
    <property type="match status" value="1"/>
</dbReference>
<feature type="chain" id="PRO_5013201358" evidence="4">
    <location>
        <begin position="23"/>
        <end position="438"/>
    </location>
</feature>
<organism evidence="6 7">
    <name type="scientific">Epilithonimonas zeae</name>
    <dbReference type="NCBI Taxonomy" id="1416779"/>
    <lineage>
        <taxon>Bacteria</taxon>
        <taxon>Pseudomonadati</taxon>
        <taxon>Bacteroidota</taxon>
        <taxon>Flavobacteriia</taxon>
        <taxon>Flavobacteriales</taxon>
        <taxon>Weeksellaceae</taxon>
        <taxon>Chryseobacterium group</taxon>
        <taxon>Epilithonimonas</taxon>
    </lineage>
</organism>
<dbReference type="AlphaFoldDB" id="A0A1N6FXE3"/>
<gene>
    <name evidence="6" type="ORF">SAMN05444409_1537</name>
</gene>
<dbReference type="Pfam" id="PF18962">
    <property type="entry name" value="Por_Secre_tail"/>
    <property type="match status" value="1"/>
</dbReference>
<keyword evidence="2 4" id="KW-0732">Signal</keyword>
<evidence type="ECO:0000256" key="4">
    <source>
        <dbReference type="SAM" id="SignalP"/>
    </source>
</evidence>
<dbReference type="STRING" id="1416779.SAMN05444409_1537"/>
<dbReference type="InterPro" id="IPR026444">
    <property type="entry name" value="Secre_tail"/>
</dbReference>
<dbReference type="EMBL" id="FSRK01000001">
    <property type="protein sequence ID" value="SIO00026.1"/>
    <property type="molecule type" value="Genomic_DNA"/>
</dbReference>
<dbReference type="NCBIfam" id="TIGR04183">
    <property type="entry name" value="Por_Secre_tail"/>
    <property type="match status" value="1"/>
</dbReference>
<proteinExistence type="predicted"/>
<dbReference type="Gene3D" id="3.80.10.10">
    <property type="entry name" value="Ribonuclease Inhibitor"/>
    <property type="match status" value="1"/>
</dbReference>
<dbReference type="PANTHER" id="PTHR47566:SF1">
    <property type="entry name" value="PROTEIN NUD1"/>
    <property type="match status" value="1"/>
</dbReference>
<accession>A0A1N6FXE3</accession>
<dbReference type="Proteomes" id="UP000185207">
    <property type="component" value="Unassembled WGS sequence"/>
</dbReference>
<evidence type="ECO:0000313" key="6">
    <source>
        <dbReference type="EMBL" id="SIO00026.1"/>
    </source>
</evidence>
<keyword evidence="7" id="KW-1185">Reference proteome</keyword>
<keyword evidence="1" id="KW-0433">Leucine-rich repeat</keyword>
<evidence type="ECO:0000259" key="5">
    <source>
        <dbReference type="Pfam" id="PF18962"/>
    </source>
</evidence>
<evidence type="ECO:0000256" key="2">
    <source>
        <dbReference type="ARBA" id="ARBA00022729"/>
    </source>
</evidence>
<dbReference type="OrthoDB" id="8901262at2"/>
<keyword evidence="3" id="KW-0677">Repeat</keyword>
<protein>
    <submittedName>
        <fullName evidence="6">Por secretion system C-terminal sorting domain-containing protein</fullName>
    </submittedName>
</protein>
<feature type="domain" description="Secretion system C-terminal sorting" evidence="5">
    <location>
        <begin position="373"/>
        <end position="436"/>
    </location>
</feature>
<sequence length="438" mass="48223">MKKTLATIGLMLISASFTTANAQNINFADENFLEYILLYTGIDTNNDGEIQMTEAEAYTGGFTLTGNIKDVPEVKYFKNLTSLVINGSKVAVVDVTTNKEINQVRINNSLLTKLNLSQNSKLLAVDISKSSYLKELTFGSHPQLSFISLMFNAIEALNVTGCPMLTNFYFASNNVSSIDVTKNPRLAELNTAANQISTLDVTKNTRLTYLNVGLNKLQQIDVSNNPLLDTFMIQANPITSIDISKQLYLRQFIMDGTQIPVVNLTGHSMLQYFYANYSQLTEVDASTNGDLIYVNAIENQKMKFINVKNGNNKNAIGFFAHTSPNLKCIQVDDVAYSSSQTLWQIDSTAVFATDCSAIMGSQEVASTSKPSFYPNPTSGYLFLKNKVKDATVFNMAGQKVASYQNATMIDISHLPIGNYIINITDATGKISSQKIIKN</sequence>
<evidence type="ECO:0000256" key="3">
    <source>
        <dbReference type="ARBA" id="ARBA00022737"/>
    </source>
</evidence>
<feature type="signal peptide" evidence="4">
    <location>
        <begin position="1"/>
        <end position="22"/>
    </location>
</feature>
<dbReference type="RefSeq" id="WP_074234341.1">
    <property type="nucleotide sequence ID" value="NZ_FSRK01000001.1"/>
</dbReference>
<dbReference type="GO" id="GO:0035591">
    <property type="term" value="F:signaling adaptor activity"/>
    <property type="evidence" value="ECO:0007669"/>
    <property type="project" value="TreeGrafter"/>
</dbReference>
<evidence type="ECO:0000256" key="1">
    <source>
        <dbReference type="ARBA" id="ARBA00022614"/>
    </source>
</evidence>
<dbReference type="InterPro" id="IPR052574">
    <property type="entry name" value="CDIRP"/>
</dbReference>
<dbReference type="InterPro" id="IPR032675">
    <property type="entry name" value="LRR_dom_sf"/>
</dbReference>
<name>A0A1N6FXE3_9FLAO</name>
<dbReference type="PANTHER" id="PTHR47566">
    <property type="match status" value="1"/>
</dbReference>
<evidence type="ECO:0000313" key="7">
    <source>
        <dbReference type="Proteomes" id="UP000185207"/>
    </source>
</evidence>